<dbReference type="PANTHER" id="PTHR10380">
    <property type="entry name" value="CUTICLE PROTEIN"/>
    <property type="match status" value="1"/>
</dbReference>
<name>A0AAW1DTG2_9HEMI</name>
<accession>A0AAW1DTG2</accession>
<comment type="caution">
    <text evidence="5">The sequence shown here is derived from an EMBL/GenBank/DDBJ whole genome shotgun (WGS) entry which is preliminary data.</text>
</comment>
<feature type="chain" id="PRO_5043396412" evidence="4">
    <location>
        <begin position="16"/>
        <end position="189"/>
    </location>
</feature>
<dbReference type="InterPro" id="IPR050468">
    <property type="entry name" value="Cuticle_Struct_Prot"/>
</dbReference>
<sequence>MIIVVLASLLASVWCQKGHYVRHSIDYYPLPLARRMPLYQELSLVEPRVYAPLVYKSAAQSRDEPASVEETNKEQSSSSSQDTTVNLDPDKDIDVVPILSYSNDMAPNGGYSYRYETSDGMTREESAIIEDVGEDEDGSARRTVRGSYSYPSPDGRIINVEYVADRDGFRTRGHHLPSTKLRSQYLMVH</sequence>
<organism evidence="5 6">
    <name type="scientific">Rhynocoris fuscipes</name>
    <dbReference type="NCBI Taxonomy" id="488301"/>
    <lineage>
        <taxon>Eukaryota</taxon>
        <taxon>Metazoa</taxon>
        <taxon>Ecdysozoa</taxon>
        <taxon>Arthropoda</taxon>
        <taxon>Hexapoda</taxon>
        <taxon>Insecta</taxon>
        <taxon>Pterygota</taxon>
        <taxon>Neoptera</taxon>
        <taxon>Paraneoptera</taxon>
        <taxon>Hemiptera</taxon>
        <taxon>Heteroptera</taxon>
        <taxon>Panheteroptera</taxon>
        <taxon>Cimicomorpha</taxon>
        <taxon>Reduviidae</taxon>
        <taxon>Harpactorinae</taxon>
        <taxon>Harpactorini</taxon>
        <taxon>Rhynocoris</taxon>
    </lineage>
</organism>
<evidence type="ECO:0000256" key="1">
    <source>
        <dbReference type="ARBA" id="ARBA00022460"/>
    </source>
</evidence>
<dbReference type="Proteomes" id="UP001461498">
    <property type="component" value="Unassembled WGS sequence"/>
</dbReference>
<dbReference type="PRINTS" id="PR00947">
    <property type="entry name" value="CUTICLE"/>
</dbReference>
<evidence type="ECO:0000313" key="5">
    <source>
        <dbReference type="EMBL" id="KAK9512445.1"/>
    </source>
</evidence>
<dbReference type="PANTHER" id="PTHR10380:SF173">
    <property type="entry name" value="CUTICULAR PROTEIN 47EF, ISOFORM C-RELATED"/>
    <property type="match status" value="1"/>
</dbReference>
<keyword evidence="4" id="KW-0732">Signal</keyword>
<dbReference type="InterPro" id="IPR000618">
    <property type="entry name" value="Insect_cuticle"/>
</dbReference>
<feature type="signal peptide" evidence="4">
    <location>
        <begin position="1"/>
        <end position="15"/>
    </location>
</feature>
<feature type="compositionally biased region" description="Polar residues" evidence="3">
    <location>
        <begin position="74"/>
        <end position="86"/>
    </location>
</feature>
<keyword evidence="6" id="KW-1185">Reference proteome</keyword>
<dbReference type="EMBL" id="JAPXFL010000001">
    <property type="protein sequence ID" value="KAK9512445.1"/>
    <property type="molecule type" value="Genomic_DNA"/>
</dbReference>
<feature type="region of interest" description="Disordered" evidence="3">
    <location>
        <begin position="61"/>
        <end position="90"/>
    </location>
</feature>
<reference evidence="5 6" key="1">
    <citation type="submission" date="2022-12" db="EMBL/GenBank/DDBJ databases">
        <title>Chromosome-level genome assembly of true bugs.</title>
        <authorList>
            <person name="Ma L."/>
            <person name="Li H."/>
        </authorList>
    </citation>
    <scope>NUCLEOTIDE SEQUENCE [LARGE SCALE GENOMIC DNA]</scope>
    <source>
        <strain evidence="5">Lab_2022b</strain>
    </source>
</reference>
<feature type="compositionally biased region" description="Basic and acidic residues" evidence="3">
    <location>
        <begin position="61"/>
        <end position="73"/>
    </location>
</feature>
<dbReference type="GO" id="GO:0062129">
    <property type="term" value="C:chitin-based extracellular matrix"/>
    <property type="evidence" value="ECO:0007669"/>
    <property type="project" value="TreeGrafter"/>
</dbReference>
<evidence type="ECO:0000256" key="3">
    <source>
        <dbReference type="SAM" id="MobiDB-lite"/>
    </source>
</evidence>
<evidence type="ECO:0000313" key="6">
    <source>
        <dbReference type="Proteomes" id="UP001461498"/>
    </source>
</evidence>
<protein>
    <submittedName>
        <fullName evidence="5">Uncharacterized protein</fullName>
    </submittedName>
</protein>
<evidence type="ECO:0000256" key="2">
    <source>
        <dbReference type="PROSITE-ProRule" id="PRU00497"/>
    </source>
</evidence>
<keyword evidence="1 2" id="KW-0193">Cuticle</keyword>
<dbReference type="Pfam" id="PF00379">
    <property type="entry name" value="Chitin_bind_4"/>
    <property type="match status" value="1"/>
</dbReference>
<evidence type="ECO:0000256" key="4">
    <source>
        <dbReference type="SAM" id="SignalP"/>
    </source>
</evidence>
<proteinExistence type="predicted"/>
<dbReference type="PROSITE" id="PS51155">
    <property type="entry name" value="CHIT_BIND_RR_2"/>
    <property type="match status" value="1"/>
</dbReference>
<gene>
    <name evidence="5" type="ORF">O3M35_000877</name>
</gene>
<dbReference type="GO" id="GO:0008010">
    <property type="term" value="F:structural constituent of chitin-based larval cuticle"/>
    <property type="evidence" value="ECO:0007669"/>
    <property type="project" value="TreeGrafter"/>
</dbReference>
<dbReference type="AlphaFoldDB" id="A0AAW1DTG2"/>